<keyword evidence="3" id="KW-1185">Reference proteome</keyword>
<sequence length="141" mass="14651">MGGAQSVHASCVALDGKGLLIIGASGAGKSGLALQLMALGCDLVADDRVNLAAKAGVLVATCPANIAGLIEARGIGILNAKNRRDAAVQAVVDLDQQEQDRLPPDRHMTLCGLRTPLIYRSDGDHFVPAILQFLKAGRSNR</sequence>
<dbReference type="InterPro" id="IPR011104">
    <property type="entry name" value="Hpr_kin/Pase_C"/>
</dbReference>
<dbReference type="PANTHER" id="PTHR30305">
    <property type="entry name" value="PROTEIN YJDM-RELATED"/>
    <property type="match status" value="1"/>
</dbReference>
<accession>A0A1I6HR50</accession>
<dbReference type="SUPFAM" id="SSF53795">
    <property type="entry name" value="PEP carboxykinase-like"/>
    <property type="match status" value="1"/>
</dbReference>
<dbReference type="Gene3D" id="3.40.50.300">
    <property type="entry name" value="P-loop containing nucleotide triphosphate hydrolases"/>
    <property type="match status" value="1"/>
</dbReference>
<dbReference type="AlphaFoldDB" id="A0A1I6HR50"/>
<dbReference type="Proteomes" id="UP000199478">
    <property type="component" value="Unassembled WGS sequence"/>
</dbReference>
<dbReference type="GO" id="GO:0000155">
    <property type="term" value="F:phosphorelay sensor kinase activity"/>
    <property type="evidence" value="ECO:0007669"/>
    <property type="project" value="InterPro"/>
</dbReference>
<dbReference type="GO" id="GO:0005524">
    <property type="term" value="F:ATP binding"/>
    <property type="evidence" value="ECO:0007669"/>
    <property type="project" value="InterPro"/>
</dbReference>
<organism evidence="2 3">
    <name type="scientific">Yoonia tamlensis</name>
    <dbReference type="NCBI Taxonomy" id="390270"/>
    <lineage>
        <taxon>Bacteria</taxon>
        <taxon>Pseudomonadati</taxon>
        <taxon>Pseudomonadota</taxon>
        <taxon>Alphaproteobacteria</taxon>
        <taxon>Rhodobacterales</taxon>
        <taxon>Paracoccaceae</taxon>
        <taxon>Yoonia</taxon>
    </lineage>
</organism>
<keyword evidence="2" id="KW-0418">Kinase</keyword>
<dbReference type="GO" id="GO:0006109">
    <property type="term" value="P:regulation of carbohydrate metabolic process"/>
    <property type="evidence" value="ECO:0007669"/>
    <property type="project" value="InterPro"/>
</dbReference>
<evidence type="ECO:0000313" key="2">
    <source>
        <dbReference type="EMBL" id="SFR56926.1"/>
    </source>
</evidence>
<dbReference type="CDD" id="cd01918">
    <property type="entry name" value="HprK_C"/>
    <property type="match status" value="1"/>
</dbReference>
<protein>
    <submittedName>
        <fullName evidence="2">Hpr(Ser) kinase/phosphatase</fullName>
    </submittedName>
</protein>
<dbReference type="InterPro" id="IPR027417">
    <property type="entry name" value="P-loop_NTPase"/>
</dbReference>
<gene>
    <name evidence="2" type="ORF">SAMN04488005_2972</name>
</gene>
<feature type="domain" description="HPr kinase/phosphorylase C-terminal" evidence="1">
    <location>
        <begin position="5"/>
        <end position="82"/>
    </location>
</feature>
<keyword evidence="2" id="KW-0808">Transferase</keyword>
<dbReference type="STRING" id="390270.SAMN04488005_2972"/>
<dbReference type="Pfam" id="PF07475">
    <property type="entry name" value="Hpr_kinase_C"/>
    <property type="match status" value="1"/>
</dbReference>
<evidence type="ECO:0000259" key="1">
    <source>
        <dbReference type="Pfam" id="PF07475"/>
    </source>
</evidence>
<dbReference type="PANTHER" id="PTHR30305:SF1">
    <property type="entry name" value="HPR KINASE_PHOSPHORYLASE"/>
    <property type="match status" value="1"/>
</dbReference>
<dbReference type="EMBL" id="FOYP01000002">
    <property type="protein sequence ID" value="SFR56926.1"/>
    <property type="molecule type" value="Genomic_DNA"/>
</dbReference>
<evidence type="ECO:0000313" key="3">
    <source>
        <dbReference type="Proteomes" id="UP000199478"/>
    </source>
</evidence>
<proteinExistence type="predicted"/>
<reference evidence="3" key="1">
    <citation type="submission" date="2016-10" db="EMBL/GenBank/DDBJ databases">
        <authorList>
            <person name="Varghese N."/>
            <person name="Submissions S."/>
        </authorList>
    </citation>
    <scope>NUCLEOTIDE SEQUENCE [LARGE SCALE GENOMIC DNA]</scope>
    <source>
        <strain evidence="3">DSM 26879</strain>
    </source>
</reference>
<dbReference type="RefSeq" id="WP_090201510.1">
    <property type="nucleotide sequence ID" value="NZ_FOYP01000002.1"/>
</dbReference>
<name>A0A1I6HR50_9RHOB</name>
<dbReference type="OrthoDB" id="8326226at2"/>